<keyword evidence="4" id="KW-1185">Reference proteome</keyword>
<evidence type="ECO:0000256" key="2">
    <source>
        <dbReference type="SAM" id="SignalP"/>
    </source>
</evidence>
<sequence length="275" mass="28971">MTTPGRRPSGPPARRLGRVAALAALATIAVIALTGCSGDDDPAAAPSASESGDGPRPLTGDEAQRLSMMRYTNYTDGVRGLRFEVIDNGRTFSVDGWADFTRHVGYVNVSQDGADPELVAWTLSQITSHAPVGPATDDPPLPPPDDTAWTSSTLAPEQSRLHAMLALVFQAASDRPDNPLLLQQTDARWLRSDEVDGVPVDVVAGPTADRAYDPATATTAPDGSDATVRYWVDEQGRLLRLEARLGAAGDWTAVDFSDAPGVDFAGQFLATTASG</sequence>
<feature type="signal peptide" evidence="2">
    <location>
        <begin position="1"/>
        <end position="32"/>
    </location>
</feature>
<proteinExistence type="predicted"/>
<organism evidence="3 4">
    <name type="scientific">Jiangella aurantiaca</name>
    <dbReference type="NCBI Taxonomy" id="2530373"/>
    <lineage>
        <taxon>Bacteria</taxon>
        <taxon>Bacillati</taxon>
        <taxon>Actinomycetota</taxon>
        <taxon>Actinomycetes</taxon>
        <taxon>Jiangellales</taxon>
        <taxon>Jiangellaceae</taxon>
        <taxon>Jiangella</taxon>
    </lineage>
</organism>
<dbReference type="OrthoDB" id="3673753at2"/>
<feature type="region of interest" description="Disordered" evidence="1">
    <location>
        <begin position="130"/>
        <end position="149"/>
    </location>
</feature>
<dbReference type="AlphaFoldDB" id="A0A4R5AF65"/>
<accession>A0A4R5AF65</accession>
<feature type="chain" id="PRO_5038950650" description="LppX_LprAFG lipoprotein" evidence="2">
    <location>
        <begin position="33"/>
        <end position="275"/>
    </location>
</feature>
<dbReference type="RefSeq" id="WP_132103983.1">
    <property type="nucleotide sequence ID" value="NZ_SMLB01000019.1"/>
</dbReference>
<evidence type="ECO:0000256" key="1">
    <source>
        <dbReference type="SAM" id="MobiDB-lite"/>
    </source>
</evidence>
<feature type="region of interest" description="Disordered" evidence="1">
    <location>
        <begin position="40"/>
        <end position="61"/>
    </location>
</feature>
<keyword evidence="2" id="KW-0732">Signal</keyword>
<comment type="caution">
    <text evidence="3">The sequence shown here is derived from an EMBL/GenBank/DDBJ whole genome shotgun (WGS) entry which is preliminary data.</text>
</comment>
<evidence type="ECO:0000313" key="3">
    <source>
        <dbReference type="EMBL" id="TDD68592.1"/>
    </source>
</evidence>
<feature type="compositionally biased region" description="Low complexity" evidence="1">
    <location>
        <begin position="40"/>
        <end position="55"/>
    </location>
</feature>
<name>A0A4R5AF65_9ACTN</name>
<dbReference type="Proteomes" id="UP000295217">
    <property type="component" value="Unassembled WGS sequence"/>
</dbReference>
<evidence type="ECO:0008006" key="5">
    <source>
        <dbReference type="Google" id="ProtNLM"/>
    </source>
</evidence>
<protein>
    <recommendedName>
        <fullName evidence="5">LppX_LprAFG lipoprotein</fullName>
    </recommendedName>
</protein>
<dbReference type="Gene3D" id="2.50.20.20">
    <property type="match status" value="1"/>
</dbReference>
<reference evidence="3 4" key="1">
    <citation type="submission" date="2019-02" db="EMBL/GenBank/DDBJ databases">
        <title>Draft genome sequences of novel Actinobacteria.</title>
        <authorList>
            <person name="Sahin N."/>
            <person name="Ay H."/>
            <person name="Saygin H."/>
        </authorList>
    </citation>
    <scope>NUCLEOTIDE SEQUENCE [LARGE SCALE GENOMIC DNA]</scope>
    <source>
        <strain evidence="3 4">8K307</strain>
    </source>
</reference>
<gene>
    <name evidence="3" type="ORF">E1262_15170</name>
</gene>
<dbReference type="EMBL" id="SMLB01000019">
    <property type="protein sequence ID" value="TDD68592.1"/>
    <property type="molecule type" value="Genomic_DNA"/>
</dbReference>
<evidence type="ECO:0000313" key="4">
    <source>
        <dbReference type="Proteomes" id="UP000295217"/>
    </source>
</evidence>